<reference evidence="2 3" key="2">
    <citation type="submission" date="2009-03" db="EMBL/GenBank/DDBJ databases">
        <title>Draft genome sequence of Coprococcus comes (ATCC 27758).</title>
        <authorList>
            <person name="Sudarsanam P."/>
            <person name="Ley R."/>
            <person name="Guruge J."/>
            <person name="Turnbaugh P.J."/>
            <person name="Mahowald M."/>
            <person name="Liep D."/>
            <person name="Gordon J."/>
        </authorList>
    </citation>
    <scope>NUCLEOTIDE SEQUENCE [LARGE SCALE GENOMIC DNA]</scope>
    <source>
        <strain evidence="2 3">ATCC 27758</strain>
    </source>
</reference>
<proteinExistence type="predicted"/>
<comment type="caution">
    <text evidence="2">The sequence shown here is derived from an EMBL/GenBank/DDBJ whole genome shotgun (WGS) entry which is preliminary data.</text>
</comment>
<dbReference type="HOGENOM" id="CLU_2045705_0_0_9"/>
<sequence>MVKVKINNKTYNVQELQFGDYTHMESQGISITEAFSRGQMTLIAMAFTCVVLKCDRAEAERVVTQHILGGGSMFDITDAFAEAVKQSDFFKKMLGIETEEPKKAQKKKTGEENPAEETEE</sequence>
<dbReference type="Proteomes" id="UP000003793">
    <property type="component" value="Unassembled WGS sequence"/>
</dbReference>
<organism evidence="2 3">
    <name type="scientific">Coprococcus comes ATCC 27758</name>
    <dbReference type="NCBI Taxonomy" id="470146"/>
    <lineage>
        <taxon>Bacteria</taxon>
        <taxon>Bacillati</taxon>
        <taxon>Bacillota</taxon>
        <taxon>Clostridia</taxon>
        <taxon>Lachnospirales</taxon>
        <taxon>Lachnospiraceae</taxon>
        <taxon>Coprococcus</taxon>
    </lineage>
</organism>
<gene>
    <name evidence="2" type="ORF">COPCOM_02701</name>
</gene>
<reference evidence="2 3" key="1">
    <citation type="submission" date="2009-02" db="EMBL/GenBank/DDBJ databases">
        <authorList>
            <person name="Fulton L."/>
            <person name="Clifton S."/>
            <person name="Fulton B."/>
            <person name="Xu J."/>
            <person name="Minx P."/>
            <person name="Pepin K.H."/>
            <person name="Johnson M."/>
            <person name="Bhonagiri V."/>
            <person name="Nash W.E."/>
            <person name="Mardis E.R."/>
            <person name="Wilson R.K."/>
        </authorList>
    </citation>
    <scope>NUCLEOTIDE SEQUENCE [LARGE SCALE GENOMIC DNA]</scope>
    <source>
        <strain evidence="2 3">ATCC 27758</strain>
    </source>
</reference>
<protein>
    <submittedName>
        <fullName evidence="2">Uncharacterized protein</fullName>
    </submittedName>
</protein>
<accession>C0BA69</accession>
<dbReference type="EMBL" id="ABVR01000041">
    <property type="protein sequence ID" value="EEG89711.1"/>
    <property type="molecule type" value="Genomic_DNA"/>
</dbReference>
<evidence type="ECO:0000313" key="2">
    <source>
        <dbReference type="EMBL" id="EEG89711.1"/>
    </source>
</evidence>
<evidence type="ECO:0000256" key="1">
    <source>
        <dbReference type="SAM" id="MobiDB-lite"/>
    </source>
</evidence>
<dbReference type="RefSeq" id="WP_008375468.1">
    <property type="nucleotide sequence ID" value="NZ_CP102277.1"/>
</dbReference>
<evidence type="ECO:0000313" key="3">
    <source>
        <dbReference type="Proteomes" id="UP000003793"/>
    </source>
</evidence>
<dbReference type="GeneID" id="92824969"/>
<name>C0BA69_9FIRM</name>
<feature type="compositionally biased region" description="Basic and acidic residues" evidence="1">
    <location>
        <begin position="100"/>
        <end position="111"/>
    </location>
</feature>
<feature type="region of interest" description="Disordered" evidence="1">
    <location>
        <begin position="100"/>
        <end position="120"/>
    </location>
</feature>
<dbReference type="AlphaFoldDB" id="C0BA69"/>